<protein>
    <recommendedName>
        <fullName evidence="5">PiggyBac transposable element-derived protein 4</fullName>
    </recommendedName>
</protein>
<dbReference type="Pfam" id="PF13843">
    <property type="entry name" value="DDE_Tnp_1_7"/>
    <property type="match status" value="1"/>
</dbReference>
<dbReference type="Proteomes" id="UP001162162">
    <property type="component" value="Unassembled WGS sequence"/>
</dbReference>
<proteinExistence type="predicted"/>
<evidence type="ECO:0000259" key="2">
    <source>
        <dbReference type="Pfam" id="PF13843"/>
    </source>
</evidence>
<feature type="domain" description="PiggyBac transposable element-derived protein" evidence="2">
    <location>
        <begin position="40"/>
        <end position="166"/>
    </location>
</feature>
<keyword evidence="4" id="KW-1185">Reference proteome</keyword>
<accession>A0AAV8YRY5</accession>
<evidence type="ECO:0008006" key="5">
    <source>
        <dbReference type="Google" id="ProtNLM"/>
    </source>
</evidence>
<dbReference type="InterPro" id="IPR029526">
    <property type="entry name" value="PGBD"/>
</dbReference>
<evidence type="ECO:0000313" key="3">
    <source>
        <dbReference type="EMBL" id="KAJ8953424.1"/>
    </source>
</evidence>
<reference evidence="3" key="1">
    <citation type="journal article" date="2023" name="Insect Mol. Biol.">
        <title>Genome sequencing provides insights into the evolution of gene families encoding plant cell wall-degrading enzymes in longhorned beetles.</title>
        <authorList>
            <person name="Shin N.R."/>
            <person name="Okamura Y."/>
            <person name="Kirsch R."/>
            <person name="Pauchet Y."/>
        </authorList>
    </citation>
    <scope>NUCLEOTIDE SEQUENCE</scope>
    <source>
        <strain evidence="3">AMC_N1</strain>
    </source>
</reference>
<sequence length="396" mass="45865">MTQLLFQWKQKDLVPCVYQFCDANSGCTVNNLAEEPSILDCFEYLCSTEIVQKIVDEIHLYKDFVSANNLPASSRLKNWKPTNVNEFYVFLAVSLLMIQVKKNRISEYWSKDALIETPIFGQTMSRDRGILILRLLHFGDNINMDSNDKFFKIRIIIDNFRNTFKSVDCETGYLLDFIVYTGATTEIATFDENLGKSGNIVMTLTEKYWGKGHVLYTDNWYSSPLLFEKLLEKKLIVVELLKLTGDKLEKGEVQYLSTGKLLALKWQDKREVRMSSCLHNKSMTNVTRAGTEEIEKRKCIVNYNQNMGVQPRTSVTRPMSGHYPPRLIERHFPSMYPRLQRNNKHVSKRCVVCSTHKIRRETSYTCQKCNVPLCVVGCFPLKVTALNINFKYFPKA</sequence>
<organism evidence="3 4">
    <name type="scientific">Aromia moschata</name>
    <dbReference type="NCBI Taxonomy" id="1265417"/>
    <lineage>
        <taxon>Eukaryota</taxon>
        <taxon>Metazoa</taxon>
        <taxon>Ecdysozoa</taxon>
        <taxon>Arthropoda</taxon>
        <taxon>Hexapoda</taxon>
        <taxon>Insecta</taxon>
        <taxon>Pterygota</taxon>
        <taxon>Neoptera</taxon>
        <taxon>Endopterygota</taxon>
        <taxon>Coleoptera</taxon>
        <taxon>Polyphaga</taxon>
        <taxon>Cucujiformia</taxon>
        <taxon>Chrysomeloidea</taxon>
        <taxon>Cerambycidae</taxon>
        <taxon>Cerambycinae</taxon>
        <taxon>Callichromatini</taxon>
        <taxon>Aromia</taxon>
    </lineage>
</organism>
<gene>
    <name evidence="3" type="ORF">NQ318_023542</name>
</gene>
<name>A0AAV8YRY5_9CUCU</name>
<dbReference type="InterPro" id="IPR032718">
    <property type="entry name" value="PGBD4_Znf_C"/>
</dbReference>
<comment type="caution">
    <text evidence="3">The sequence shown here is derived from an EMBL/GenBank/DDBJ whole genome shotgun (WGS) entry which is preliminary data.</text>
</comment>
<evidence type="ECO:0000259" key="1">
    <source>
        <dbReference type="Pfam" id="PF13842"/>
    </source>
</evidence>
<dbReference type="Pfam" id="PF13842">
    <property type="entry name" value="zf-Tnp_2"/>
    <property type="match status" value="1"/>
</dbReference>
<dbReference type="EMBL" id="JAPWTK010000056">
    <property type="protein sequence ID" value="KAJ8953424.1"/>
    <property type="molecule type" value="Genomic_DNA"/>
</dbReference>
<dbReference type="AlphaFoldDB" id="A0AAV8YRY5"/>
<feature type="domain" description="PiggyBac transposable element-derived protein 4 C-terminal zinc-finger" evidence="1">
    <location>
        <begin position="339"/>
        <end position="379"/>
    </location>
</feature>
<dbReference type="PANTHER" id="PTHR46599">
    <property type="entry name" value="PIGGYBAC TRANSPOSABLE ELEMENT-DERIVED PROTEIN 4"/>
    <property type="match status" value="1"/>
</dbReference>
<dbReference type="PANTHER" id="PTHR46599:SF3">
    <property type="entry name" value="PIGGYBAC TRANSPOSABLE ELEMENT-DERIVED PROTEIN 4"/>
    <property type="match status" value="1"/>
</dbReference>
<evidence type="ECO:0000313" key="4">
    <source>
        <dbReference type="Proteomes" id="UP001162162"/>
    </source>
</evidence>